<evidence type="ECO:0000313" key="2">
    <source>
        <dbReference type="Proteomes" id="UP000177165"/>
    </source>
</evidence>
<dbReference type="AlphaFoldDB" id="A0A1G2AT03"/>
<dbReference type="EMBL" id="MHKB01000002">
    <property type="protein sequence ID" value="OGY80018.1"/>
    <property type="molecule type" value="Genomic_DNA"/>
</dbReference>
<gene>
    <name evidence="1" type="ORF">A3B74_05175</name>
</gene>
<proteinExistence type="predicted"/>
<organism evidence="1 2">
    <name type="scientific">Candidatus Kerfeldbacteria bacterium RIFCSPHIGHO2_02_FULL_42_14</name>
    <dbReference type="NCBI Taxonomy" id="1798540"/>
    <lineage>
        <taxon>Bacteria</taxon>
        <taxon>Candidatus Kerfeldiibacteriota</taxon>
    </lineage>
</organism>
<dbReference type="Proteomes" id="UP000177165">
    <property type="component" value="Unassembled WGS sequence"/>
</dbReference>
<reference evidence="1 2" key="1">
    <citation type="journal article" date="2016" name="Nat. Commun.">
        <title>Thousands of microbial genomes shed light on interconnected biogeochemical processes in an aquifer system.</title>
        <authorList>
            <person name="Anantharaman K."/>
            <person name="Brown C.T."/>
            <person name="Hug L.A."/>
            <person name="Sharon I."/>
            <person name="Castelle C.J."/>
            <person name="Probst A.J."/>
            <person name="Thomas B.C."/>
            <person name="Singh A."/>
            <person name="Wilkins M.J."/>
            <person name="Karaoz U."/>
            <person name="Brodie E.L."/>
            <person name="Williams K.H."/>
            <person name="Hubbard S.S."/>
            <person name="Banfield J.F."/>
        </authorList>
    </citation>
    <scope>NUCLEOTIDE SEQUENCE [LARGE SCALE GENOMIC DNA]</scope>
</reference>
<sequence length="259" mass="28616">MNKRILFLLAGIIVIELIGLSLGLIRIKQSQNQTNQEAGGNCGGIAGLECPENYVCYYPEDANFPDAMGECIPQYVDRGSVNTGVSDWPTYTNEQYNFSIQYPNDWGVTTYSPVETHFTPLSGESMKFIVFDYSDAPATATEMTGLGFTKQELDQKKTEITTNAATQNINDAPVYMSGAYDKSAATLIRKAEFFVGDDYVLFTMPVMSNLLPDSKYVVDFGSPEQLDAMIAQIERGEAGSDATQKVEMFDAMLRTLQVQ</sequence>
<comment type="caution">
    <text evidence="1">The sequence shown here is derived from an EMBL/GenBank/DDBJ whole genome shotgun (WGS) entry which is preliminary data.</text>
</comment>
<name>A0A1G2AT03_9BACT</name>
<accession>A0A1G2AT03</accession>
<evidence type="ECO:0000313" key="1">
    <source>
        <dbReference type="EMBL" id="OGY80018.1"/>
    </source>
</evidence>
<protein>
    <submittedName>
        <fullName evidence="1">Uncharacterized protein</fullName>
    </submittedName>
</protein>